<reference evidence="2 3" key="1">
    <citation type="submission" date="2018-12" db="EMBL/GenBank/DDBJ databases">
        <title>Venturia inaequalis Genome Resource.</title>
        <authorList>
            <person name="Lichtner F.J."/>
        </authorList>
    </citation>
    <scope>NUCLEOTIDE SEQUENCE [LARGE SCALE GENOMIC DNA]</scope>
    <source>
        <strain evidence="2 3">120213</strain>
    </source>
</reference>
<accession>A0A8H3U7T3</accession>
<evidence type="ECO:0000313" key="3">
    <source>
        <dbReference type="Proteomes" id="UP000447873"/>
    </source>
</evidence>
<evidence type="ECO:0000313" key="2">
    <source>
        <dbReference type="EMBL" id="KAE9965267.1"/>
    </source>
</evidence>
<evidence type="ECO:0008006" key="4">
    <source>
        <dbReference type="Google" id="ProtNLM"/>
    </source>
</evidence>
<dbReference type="EMBL" id="WNWS01000608">
    <property type="protein sequence ID" value="KAE9965267.1"/>
    <property type="molecule type" value="Genomic_DNA"/>
</dbReference>
<dbReference type="Proteomes" id="UP000447873">
    <property type="component" value="Unassembled WGS sequence"/>
</dbReference>
<evidence type="ECO:0000256" key="1">
    <source>
        <dbReference type="SAM" id="MobiDB-lite"/>
    </source>
</evidence>
<organism evidence="2 3">
    <name type="scientific">Venturia inaequalis</name>
    <name type="common">Apple scab fungus</name>
    <dbReference type="NCBI Taxonomy" id="5025"/>
    <lineage>
        <taxon>Eukaryota</taxon>
        <taxon>Fungi</taxon>
        <taxon>Dikarya</taxon>
        <taxon>Ascomycota</taxon>
        <taxon>Pezizomycotina</taxon>
        <taxon>Dothideomycetes</taxon>
        <taxon>Pleosporomycetidae</taxon>
        <taxon>Venturiales</taxon>
        <taxon>Venturiaceae</taxon>
        <taxon>Venturia</taxon>
    </lineage>
</organism>
<name>A0A8H3U7T3_VENIN</name>
<proteinExistence type="predicted"/>
<feature type="region of interest" description="Disordered" evidence="1">
    <location>
        <begin position="213"/>
        <end position="246"/>
    </location>
</feature>
<protein>
    <recommendedName>
        <fullName evidence="4">MADS-box domain-containing protein</fullName>
    </recommendedName>
</protein>
<gene>
    <name evidence="2" type="ORF">EG328_009837</name>
</gene>
<dbReference type="AlphaFoldDB" id="A0A8H3U7T3"/>
<sequence>MAPYENEKKLGERTKTLLRKAFQLHDDFDGIEVYVAIKSANNKYTTYSSSRDVWSSINIGPIQTAHEPLDFITAREAEERTKRRRITKNQQVSKQAHQRHQQNASYYNPYPALAPGIDKLSVPSQKLNFLPNAFGFEDGLIPVDSEISIMNPLRMFPSQVAFNHLTQLPGTAAFPQHLVELPAVCPVIVQEYNTCNLPGSGFVAELEALSDASSQSDRDSACPSPRMKLEDSNEDVPAKSSATTWTSINNSKKRPFSLEEDGLAVTELDDWSKYMSSSEL</sequence>
<comment type="caution">
    <text evidence="2">The sequence shown here is derived from an EMBL/GenBank/DDBJ whole genome shotgun (WGS) entry which is preliminary data.</text>
</comment>